<evidence type="ECO:0000313" key="2">
    <source>
        <dbReference type="Proteomes" id="UP000321361"/>
    </source>
</evidence>
<dbReference type="EMBL" id="BJUG01000002">
    <property type="protein sequence ID" value="GEK36235.1"/>
    <property type="molecule type" value="Genomic_DNA"/>
</dbReference>
<sequence length="138" mass="15770">MLKKKTVFLVTCTQSLGKHITKQLYRNVRTSDLKNKLKFVYVELAKNQDMIHALQGDIVLVDYFLNRDVPKIASNLSPDVCIELLNIGSTSTHSPIMLERQLEPLLQLNPLEIRVHNNQDFSLLEYVLPAADIGQNRL</sequence>
<dbReference type="RefSeq" id="WP_071868388.1">
    <property type="nucleotide sequence ID" value="NZ_BJUG01000002.1"/>
</dbReference>
<dbReference type="Proteomes" id="UP000321361">
    <property type="component" value="Unassembled WGS sequence"/>
</dbReference>
<proteinExistence type="predicted"/>
<reference evidence="1 2" key="1">
    <citation type="submission" date="2019-07" db="EMBL/GenBank/DDBJ databases">
        <title>Whole genome shotgun sequence of Enterococcus thailandicus NBRC 101867.</title>
        <authorList>
            <person name="Hosoyama A."/>
            <person name="Uohara A."/>
            <person name="Ohji S."/>
            <person name="Ichikawa N."/>
        </authorList>
    </citation>
    <scope>NUCLEOTIDE SEQUENCE [LARGE SCALE GENOMIC DNA]</scope>
    <source>
        <strain evidence="1 2">NBRC 101867</strain>
    </source>
</reference>
<comment type="caution">
    <text evidence="1">The sequence shown here is derived from an EMBL/GenBank/DDBJ whole genome shotgun (WGS) entry which is preliminary data.</text>
</comment>
<organism evidence="1 2">
    <name type="scientific">Enterococcus thailandicus</name>
    <dbReference type="NCBI Taxonomy" id="417368"/>
    <lineage>
        <taxon>Bacteria</taxon>
        <taxon>Bacillati</taxon>
        <taxon>Bacillota</taxon>
        <taxon>Bacilli</taxon>
        <taxon>Lactobacillales</taxon>
        <taxon>Enterococcaceae</taxon>
        <taxon>Enterococcus</taxon>
    </lineage>
</organism>
<evidence type="ECO:0000313" key="1">
    <source>
        <dbReference type="EMBL" id="GEK36235.1"/>
    </source>
</evidence>
<name>A0A510WF01_ENTTH</name>
<accession>A0A510WF01</accession>
<protein>
    <submittedName>
        <fullName evidence="1">Uncharacterized protein</fullName>
    </submittedName>
</protein>
<dbReference type="AlphaFoldDB" id="A0A510WF01"/>
<gene>
    <name evidence="1" type="ORF">ETH01_05220</name>
</gene>